<feature type="transmembrane region" description="Helical" evidence="1">
    <location>
        <begin position="6"/>
        <end position="30"/>
    </location>
</feature>
<dbReference type="GO" id="GO:0016020">
    <property type="term" value="C:membrane"/>
    <property type="evidence" value="ECO:0007669"/>
    <property type="project" value="TreeGrafter"/>
</dbReference>
<reference evidence="2 3" key="1">
    <citation type="submission" date="2023-01" db="EMBL/GenBank/DDBJ databases">
        <title>Cultivation and genomic characterization of new, ubiquitous marine nitrite-oxidizing bacteria from the Nitrospirales.</title>
        <authorList>
            <person name="Mueller A.J."/>
            <person name="Daebeler A."/>
            <person name="Herbold C.W."/>
            <person name="Kirkegaard R.H."/>
            <person name="Daims H."/>
        </authorList>
    </citation>
    <scope>NUCLEOTIDE SEQUENCE [LARGE SCALE GENOMIC DNA]</scope>
    <source>
        <strain evidence="2 3">VA</strain>
    </source>
</reference>
<feature type="transmembrane region" description="Helical" evidence="1">
    <location>
        <begin position="135"/>
        <end position="157"/>
    </location>
</feature>
<dbReference type="Proteomes" id="UP001302719">
    <property type="component" value="Chromosome"/>
</dbReference>
<feature type="transmembrane region" description="Helical" evidence="1">
    <location>
        <begin position="228"/>
        <end position="248"/>
    </location>
</feature>
<accession>A0AA96GCQ2</accession>
<name>A0AA96GCQ2_9BACT</name>
<organism evidence="2 3">
    <name type="scientific">Candidatus Nitrospira allomarina</name>
    <dbReference type="NCBI Taxonomy" id="3020900"/>
    <lineage>
        <taxon>Bacteria</taxon>
        <taxon>Pseudomonadati</taxon>
        <taxon>Nitrospirota</taxon>
        <taxon>Nitrospiria</taxon>
        <taxon>Nitrospirales</taxon>
        <taxon>Nitrospiraceae</taxon>
        <taxon>Nitrospira</taxon>
    </lineage>
</organism>
<protein>
    <submittedName>
        <fullName evidence="2">Zinc transporter ZupT</fullName>
    </submittedName>
</protein>
<keyword evidence="3" id="KW-1185">Reference proteome</keyword>
<keyword evidence="1" id="KW-1133">Transmembrane helix</keyword>
<dbReference type="RefSeq" id="WP_312646483.1">
    <property type="nucleotide sequence ID" value="NZ_CP116967.1"/>
</dbReference>
<feature type="transmembrane region" description="Helical" evidence="1">
    <location>
        <begin position="197"/>
        <end position="221"/>
    </location>
</feature>
<feature type="transmembrane region" description="Helical" evidence="1">
    <location>
        <begin position="110"/>
        <end position="129"/>
    </location>
</feature>
<proteinExistence type="predicted"/>
<dbReference type="AlphaFoldDB" id="A0AA96GCQ2"/>
<feature type="transmembrane region" description="Helical" evidence="1">
    <location>
        <begin position="37"/>
        <end position="54"/>
    </location>
</feature>
<keyword evidence="1" id="KW-0472">Membrane</keyword>
<dbReference type="KEGG" id="nall:PP769_07970"/>
<keyword evidence="1" id="KW-0812">Transmembrane</keyword>
<dbReference type="PANTHER" id="PTHR11040">
    <property type="entry name" value="ZINC/IRON TRANSPORTER"/>
    <property type="match status" value="1"/>
</dbReference>
<evidence type="ECO:0000313" key="2">
    <source>
        <dbReference type="EMBL" id="WNM59679.1"/>
    </source>
</evidence>
<feature type="transmembrane region" description="Helical" evidence="1">
    <location>
        <begin position="169"/>
        <end position="191"/>
    </location>
</feature>
<dbReference type="PANTHER" id="PTHR11040:SF205">
    <property type="entry name" value="ZINC TRANSPORTER ZUPT"/>
    <property type="match status" value="1"/>
</dbReference>
<gene>
    <name evidence="2" type="ORF">PP769_07970</name>
</gene>
<dbReference type="GO" id="GO:0005385">
    <property type="term" value="F:zinc ion transmembrane transporter activity"/>
    <property type="evidence" value="ECO:0007669"/>
    <property type="project" value="TreeGrafter"/>
</dbReference>
<evidence type="ECO:0000256" key="1">
    <source>
        <dbReference type="SAM" id="Phobius"/>
    </source>
</evidence>
<sequence length="253" mass="27037">METIGSLIGLGAIAGVFPIYLGIALALIVAKAMSRTWEGYLTGIATGVLVYLFFDLMHEAVEFTGATDVLSWVAFLGSLLIGFVGLVLIEQRQQGRNRTEPSKLFLPYMIALGMGLHNLGEGLAIGAAYMQGEWVLSGVLIMGFALHNGTEGFAIIGSAGKSRPSFKDIFLMGLLAGLPTCLGTLISGFAVSHYFTIMFFALAAGSLLYVIFSLTTIFYTATRRVQSAYGVFTGISLMFLTAMVLQIVSGIRT</sequence>
<dbReference type="EMBL" id="CP116967">
    <property type="protein sequence ID" value="WNM59679.1"/>
    <property type="molecule type" value="Genomic_DNA"/>
</dbReference>
<evidence type="ECO:0000313" key="3">
    <source>
        <dbReference type="Proteomes" id="UP001302719"/>
    </source>
</evidence>
<feature type="transmembrane region" description="Helical" evidence="1">
    <location>
        <begin position="69"/>
        <end position="89"/>
    </location>
</feature>